<dbReference type="EMBL" id="CATQJL010000001">
    <property type="protein sequence ID" value="CAJ0589479.1"/>
    <property type="molecule type" value="Genomic_DNA"/>
</dbReference>
<evidence type="ECO:0000313" key="4">
    <source>
        <dbReference type="Proteomes" id="UP001176961"/>
    </source>
</evidence>
<evidence type="ECO:0000256" key="2">
    <source>
        <dbReference type="SAM" id="Phobius"/>
    </source>
</evidence>
<keyword evidence="2" id="KW-1133">Transmembrane helix</keyword>
<proteinExistence type="predicted"/>
<dbReference type="Proteomes" id="UP001176961">
    <property type="component" value="Unassembled WGS sequence"/>
</dbReference>
<feature type="compositionally biased region" description="Acidic residues" evidence="1">
    <location>
        <begin position="946"/>
        <end position="960"/>
    </location>
</feature>
<keyword evidence="2" id="KW-0812">Transmembrane</keyword>
<feature type="transmembrane region" description="Helical" evidence="2">
    <location>
        <begin position="576"/>
        <end position="599"/>
    </location>
</feature>
<dbReference type="AlphaFoldDB" id="A0AA36GEM2"/>
<dbReference type="GO" id="GO:0036038">
    <property type="term" value="C:MKS complex"/>
    <property type="evidence" value="ECO:0007669"/>
    <property type="project" value="InterPro"/>
</dbReference>
<name>A0AA36GEM2_CYLNA</name>
<organism evidence="3 4">
    <name type="scientific">Cylicocyclus nassatus</name>
    <name type="common">Nematode worm</name>
    <dbReference type="NCBI Taxonomy" id="53992"/>
    <lineage>
        <taxon>Eukaryota</taxon>
        <taxon>Metazoa</taxon>
        <taxon>Ecdysozoa</taxon>
        <taxon>Nematoda</taxon>
        <taxon>Chromadorea</taxon>
        <taxon>Rhabditida</taxon>
        <taxon>Rhabditina</taxon>
        <taxon>Rhabditomorpha</taxon>
        <taxon>Strongyloidea</taxon>
        <taxon>Strongylidae</taxon>
        <taxon>Cylicocyclus</taxon>
    </lineage>
</organism>
<sequence>MATTTLPSTKTHLLAPNIMPRVKTALLLFAIFYVCNGQYAQTLAVPYQTERNCTDTQYFNARTMSCEPCGSGTVPNALKNGCRCPSGSVIELITPTGIQCHACPTGLYSSPNGLECMPCPSPPCCPEGSISTYRNPDGTVIGSVARSLNTTEEYRDQCEMCANGTLPNADGTACVPCSTLECFCKLYPSLCESTPLSPYLDTNIRLLSGYLAKSSLLEKLLDGTSSRCIAGSEMDCQALSNLCVLQNYDTSVGTACDIIEKLRAKVPEDVVPLLFFPNDADTELYREKAISQLYMFDSGFSGHLVILFLRYALNGTYLGMVPAENVLQPCAPEEALHLLEFGRAYNHDCYIPVERLLGQELIFYEAYLKFFDEKGAPQLYPVPIVNNLIRSSTGSYLNQDSKESNHWVLTRRFFLNDDYSMTTQNSTPIIRYPKAMHLHVELQPTRDGLIFPPYVEIEYSERNDTKDLIISQKLMVSYETEPTRHNRELEITMAVLCPLSVLWAAMKAYSWGRRSGKVSLLDGSTILQFLLYECSALADVFFIVITAMSCWITFAYKQQKYPFYTTLNEDQEQVLMRYLIATLVLKFIALVHTILQIVLQETFFIDWERPHIVEDSRNIHPTSNDVSKDRTELPVVVWRTYLVANEWAELRCVRATSLGLQMLLVLMLLEAFNLIRFSFIQPGFAAGTPSAESSVLTRFAVVVLFYLLVGFLQWVFQLVVVERMIQDPFHNFIDLCSIANISVLALTHPLHGYYIHGRSVHGRADTGMAEMNEFLQKERDDLCGFRGLEPTSHLQTFTVCLPTAFRTRYDEIMTSARNATTQTRLTGLDQTTAKMTATVKAHQEMNAFLREMIDHSTTDVDYVIRDRTFAEATMDAELTETTQTGNFLRDPSEVAFSNCFLYGREWSHFSFEEFGSCDILRKPSRTEQRSIDKFTSILRETSNAELDIDSEEDNVVEDCNNEEKKLSGDDDDE</sequence>
<reference evidence="3" key="1">
    <citation type="submission" date="2023-07" db="EMBL/GenBank/DDBJ databases">
        <authorList>
            <consortium name="CYATHOMIX"/>
        </authorList>
    </citation>
    <scope>NUCLEOTIDE SEQUENCE</scope>
    <source>
        <strain evidence="3">N/A</strain>
    </source>
</reference>
<feature type="transmembrane region" description="Helical" evidence="2">
    <location>
        <begin position="530"/>
        <end position="556"/>
    </location>
</feature>
<dbReference type="GO" id="GO:0060271">
    <property type="term" value="P:cilium assembly"/>
    <property type="evidence" value="ECO:0007669"/>
    <property type="project" value="InterPro"/>
</dbReference>
<feature type="transmembrane region" description="Helical" evidence="2">
    <location>
        <begin position="699"/>
        <end position="721"/>
    </location>
</feature>
<dbReference type="PANTHER" id="PTHR21274">
    <property type="entry name" value="MECKELIN"/>
    <property type="match status" value="1"/>
</dbReference>
<evidence type="ECO:0000256" key="1">
    <source>
        <dbReference type="SAM" id="MobiDB-lite"/>
    </source>
</evidence>
<evidence type="ECO:0008006" key="5">
    <source>
        <dbReference type="Google" id="ProtNLM"/>
    </source>
</evidence>
<feature type="region of interest" description="Disordered" evidence="1">
    <location>
        <begin position="945"/>
        <end position="973"/>
    </location>
</feature>
<keyword evidence="2" id="KW-0472">Membrane</keyword>
<keyword evidence="4" id="KW-1185">Reference proteome</keyword>
<feature type="compositionally biased region" description="Basic and acidic residues" evidence="1">
    <location>
        <begin position="961"/>
        <end position="973"/>
    </location>
</feature>
<dbReference type="PANTHER" id="PTHR21274:SF0">
    <property type="entry name" value="MECKELIN"/>
    <property type="match status" value="1"/>
</dbReference>
<accession>A0AA36GEM2</accession>
<comment type="caution">
    <text evidence="3">The sequence shown here is derived from an EMBL/GenBank/DDBJ whole genome shotgun (WGS) entry which is preliminary data.</text>
</comment>
<dbReference type="InterPro" id="IPR019170">
    <property type="entry name" value="Meckelin"/>
</dbReference>
<dbReference type="Pfam" id="PF09773">
    <property type="entry name" value="Meckelin"/>
    <property type="match status" value="1"/>
</dbReference>
<protein>
    <recommendedName>
        <fullName evidence="5">Meckelin</fullName>
    </recommendedName>
</protein>
<evidence type="ECO:0000313" key="3">
    <source>
        <dbReference type="EMBL" id="CAJ0589479.1"/>
    </source>
</evidence>
<gene>
    <name evidence="3" type="ORF">CYNAS_LOCUS1462</name>
</gene>
<feature type="transmembrane region" description="Helical" evidence="2">
    <location>
        <begin position="658"/>
        <end position="679"/>
    </location>
</feature>